<dbReference type="InterPro" id="IPR051360">
    <property type="entry name" value="Neuronal_Pentraxin_Related"/>
</dbReference>
<dbReference type="AlphaFoldDB" id="A0AAV1IFS2"/>
<organism evidence="12 13">
    <name type="scientific">Coccomyxa viridis</name>
    <dbReference type="NCBI Taxonomy" id="1274662"/>
    <lineage>
        <taxon>Eukaryota</taxon>
        <taxon>Viridiplantae</taxon>
        <taxon>Chlorophyta</taxon>
        <taxon>core chlorophytes</taxon>
        <taxon>Trebouxiophyceae</taxon>
        <taxon>Trebouxiophyceae incertae sedis</taxon>
        <taxon>Coccomyxaceae</taxon>
        <taxon>Coccomyxa</taxon>
    </lineage>
</organism>
<keyword evidence="9" id="KW-0472">Membrane</keyword>
<comment type="caution">
    <text evidence="12">The sequence shown here is derived from an EMBL/GenBank/DDBJ whole genome shotgun (WGS) entry which is preliminary data.</text>
</comment>
<keyword evidence="13" id="KW-1185">Reference proteome</keyword>
<evidence type="ECO:0000256" key="1">
    <source>
        <dbReference type="ARBA" id="ARBA00001913"/>
    </source>
</evidence>
<protein>
    <recommendedName>
        <fullName evidence="11">Pentraxin (PTX) domain-containing protein</fullName>
    </recommendedName>
</protein>
<evidence type="ECO:0000259" key="11">
    <source>
        <dbReference type="SMART" id="SM00159"/>
    </source>
</evidence>
<gene>
    <name evidence="12" type="ORF">CVIRNUC_009371</name>
</gene>
<dbReference type="InterPro" id="IPR001759">
    <property type="entry name" value="PTX_dom"/>
</dbReference>
<dbReference type="PANTHER" id="PTHR19277">
    <property type="entry name" value="PENTRAXIN"/>
    <property type="match status" value="1"/>
</dbReference>
<evidence type="ECO:0000313" key="13">
    <source>
        <dbReference type="Proteomes" id="UP001314263"/>
    </source>
</evidence>
<keyword evidence="4" id="KW-0677">Repeat</keyword>
<evidence type="ECO:0000256" key="7">
    <source>
        <dbReference type="ARBA" id="ARBA00023180"/>
    </source>
</evidence>
<dbReference type="InterPro" id="IPR013320">
    <property type="entry name" value="ConA-like_dom_sf"/>
</dbReference>
<dbReference type="GO" id="GO:0046872">
    <property type="term" value="F:metal ion binding"/>
    <property type="evidence" value="ECO:0007669"/>
    <property type="project" value="UniProtKB-KW"/>
</dbReference>
<evidence type="ECO:0000256" key="2">
    <source>
        <dbReference type="ARBA" id="ARBA00022723"/>
    </source>
</evidence>
<feature type="chain" id="PRO_5043382047" description="Pentraxin (PTX) domain-containing protein" evidence="10">
    <location>
        <begin position="23"/>
        <end position="1039"/>
    </location>
</feature>
<keyword evidence="9" id="KW-0812">Transmembrane</keyword>
<dbReference type="PANTHER" id="PTHR19277:SF125">
    <property type="entry name" value="B6"/>
    <property type="match status" value="1"/>
</dbReference>
<accession>A0AAV1IFS2</accession>
<dbReference type="Pfam" id="PF13948">
    <property type="entry name" value="DUF4215"/>
    <property type="match status" value="1"/>
</dbReference>
<evidence type="ECO:0000256" key="4">
    <source>
        <dbReference type="ARBA" id="ARBA00022737"/>
    </source>
</evidence>
<evidence type="ECO:0000256" key="9">
    <source>
        <dbReference type="SAM" id="Phobius"/>
    </source>
</evidence>
<feature type="transmembrane region" description="Helical" evidence="9">
    <location>
        <begin position="946"/>
        <end position="968"/>
    </location>
</feature>
<feature type="region of interest" description="Disordered" evidence="8">
    <location>
        <begin position="915"/>
        <end position="942"/>
    </location>
</feature>
<evidence type="ECO:0000256" key="8">
    <source>
        <dbReference type="SAM" id="MobiDB-lite"/>
    </source>
</evidence>
<dbReference type="Pfam" id="PF00354">
    <property type="entry name" value="Pentaxin"/>
    <property type="match status" value="1"/>
</dbReference>
<evidence type="ECO:0000256" key="3">
    <source>
        <dbReference type="ARBA" id="ARBA00022729"/>
    </source>
</evidence>
<dbReference type="Pfam" id="PF13385">
    <property type="entry name" value="Laminin_G_3"/>
    <property type="match status" value="2"/>
</dbReference>
<comment type="cofactor">
    <cofactor evidence="1">
        <name>Ca(2+)</name>
        <dbReference type="ChEBI" id="CHEBI:29108"/>
    </cofactor>
</comment>
<keyword evidence="5" id="KW-0106">Calcium</keyword>
<feature type="signal peptide" evidence="10">
    <location>
        <begin position="1"/>
        <end position="22"/>
    </location>
</feature>
<feature type="region of interest" description="Disordered" evidence="8">
    <location>
        <begin position="1020"/>
        <end position="1039"/>
    </location>
</feature>
<evidence type="ECO:0000313" key="12">
    <source>
        <dbReference type="EMBL" id="CAK0786158.1"/>
    </source>
</evidence>
<keyword evidence="6" id="KW-1015">Disulfide bond</keyword>
<dbReference type="EMBL" id="CAUYUE010000014">
    <property type="protein sequence ID" value="CAK0786158.1"/>
    <property type="molecule type" value="Genomic_DNA"/>
</dbReference>
<evidence type="ECO:0000256" key="6">
    <source>
        <dbReference type="ARBA" id="ARBA00023157"/>
    </source>
</evidence>
<feature type="domain" description="Pentraxin (PTX)" evidence="11">
    <location>
        <begin position="603"/>
        <end position="821"/>
    </location>
</feature>
<dbReference type="SMART" id="SM00159">
    <property type="entry name" value="PTX"/>
    <property type="match status" value="1"/>
</dbReference>
<keyword evidence="3 10" id="KW-0732">Signal</keyword>
<dbReference type="Gene3D" id="2.60.120.200">
    <property type="match status" value="3"/>
</dbReference>
<evidence type="ECO:0000256" key="5">
    <source>
        <dbReference type="ARBA" id="ARBA00022837"/>
    </source>
</evidence>
<keyword evidence="2" id="KW-0479">Metal-binding</keyword>
<reference evidence="12 13" key="1">
    <citation type="submission" date="2023-10" db="EMBL/GenBank/DDBJ databases">
        <authorList>
            <person name="Maclean D."/>
            <person name="Macfadyen A."/>
        </authorList>
    </citation>
    <scope>NUCLEOTIDE SEQUENCE [LARGE SCALE GENOMIC DNA]</scope>
</reference>
<evidence type="ECO:0000256" key="10">
    <source>
        <dbReference type="SAM" id="SignalP"/>
    </source>
</evidence>
<dbReference type="NCBIfam" id="TIGR02232">
    <property type="entry name" value="myxo_disulf_rpt"/>
    <property type="match status" value="1"/>
</dbReference>
<dbReference type="Proteomes" id="UP001314263">
    <property type="component" value="Unassembled WGS sequence"/>
</dbReference>
<keyword evidence="7" id="KW-0325">Glycoprotein</keyword>
<proteinExistence type="predicted"/>
<keyword evidence="9" id="KW-1133">Transmembrane helix</keyword>
<dbReference type="SUPFAM" id="SSF49899">
    <property type="entry name" value="Concanavalin A-like lectins/glucanases"/>
    <property type="match status" value="3"/>
</dbReference>
<dbReference type="InterPro" id="IPR011936">
    <property type="entry name" value="Myxo_disulph_rpt"/>
</dbReference>
<sequence length="1039" mass="114551">MGPYRAAAATLAICLALGMAHARDGDSSRPSRSGGAGHALLLSDHAPVLKSLQNVASDAFTFEAWVRTTDFCHRGGIMSYAMDSTATNPRQRDTDFNHFVIFDAFNVIACHDFEYLDLFPDPDKASCMSVWNRSFTASYLSDNAEWHHMAVTWTKADNGRMRIFKDGLMMSEVSSGRTTPMQAGGALMLGGEQDCYGGCTDASQAFYGLMDEVRLWRTERTKDEILRFMRISGSEELMNQRQDMIAYWDFNEPDDDSAGAKTQIHQIAKDISGHGNDLPLITPPARKDMVIKKGGSSLQTGGLEFQNNYAFNPSMVGMPRDSFTVEFWAKTPRYTDRTSGNSFQSFFSYATHTEKDSTFLGGVSDSVFTDDAIRIEKYYDEFRKKADLKGLDIETRGSITVHINSNRDGNGRHYENWLDYAVQWTDDDWHHIAVTWEGHTGLTSLYYDGVEQAPFWRASGGSVDQQYPSKGGVDKHVAAGTARFDHGSLVLGQNQECYGACFSPSQALDGSMAAVRVWDRVLSQLEVKGNMYKEQPSDDGGLTAIYTFQSSDISKATNGKESVREARGHQDNKLELWGDAPRYEYSTVPLMRADGLRPVSNPKAGSRGHALLLNDKQALILNDFKDWPSSAITVEFWMWSVDKCRRGVPVSYATGGYEKADNSFLILNYNDWGISIMEDEGRIGDHTAGIAATDGTWHHIAVTWSSQDGLATLYDNGHKLWSVVRSQGKTMPTGGTLLIGREQDCEGGCFDSAPGATGKLDPMLSQEYGSQDFFGVIDELRIWRTVRKEDEIKQGMETALQRTGQEVAGSGGVDKNHPDLVAYWTFDEGRGYVVHDASGHGHDLFLTNEPQWQVVRWLTECGNGVVEGEEQCDDGNTEGGDGCSSVCKIESGWKCTGENPSECWPCKDAKDCRPSGSNHGDAFDADDDGGPPNRSNQQPKEPGHTGLIVTGILCSIIIVGFLGVGLLYRQALLEAFPGVEEGVRSIGDRLRGRQRGSLYQGLGNLDPEENLEIGPEFVGATRHSQGPYEPLRGPENGHS</sequence>
<name>A0AAV1IFS2_9CHLO</name>